<protein>
    <submittedName>
        <fullName evidence="1">Uncharacterized protein</fullName>
    </submittedName>
</protein>
<proteinExistence type="predicted"/>
<dbReference type="AlphaFoldDB" id="A0A5B8RJ26"/>
<evidence type="ECO:0000313" key="1">
    <source>
        <dbReference type="EMBL" id="QEA07564.1"/>
    </source>
</evidence>
<accession>A0A5B8RJ26</accession>
<dbReference type="EMBL" id="MN079282">
    <property type="protein sequence ID" value="QEA07564.1"/>
    <property type="molecule type" value="Genomic_DNA"/>
</dbReference>
<reference evidence="1" key="1">
    <citation type="submission" date="2019-06" db="EMBL/GenBank/DDBJ databases">
        <authorList>
            <person name="Murdoch R.W."/>
            <person name="Fathepure B."/>
        </authorList>
    </citation>
    <scope>NUCLEOTIDE SEQUENCE</scope>
</reference>
<organism evidence="1">
    <name type="scientific">uncultured organism</name>
    <dbReference type="NCBI Taxonomy" id="155900"/>
    <lineage>
        <taxon>unclassified sequences</taxon>
        <taxon>environmental samples</taxon>
    </lineage>
</organism>
<name>A0A5B8RJ26_9ZZZZ</name>
<gene>
    <name evidence="1" type="ORF">KBTEX_03922</name>
</gene>
<sequence>MPGRLTASATSTTVCASAPFWRRVSTVDRVVERFCPIRQYTQSTPWSRWLITASMAMAERPVPSSPMSSWRWPRPTGTSVSMIRVPV</sequence>